<evidence type="ECO:0000256" key="4">
    <source>
        <dbReference type="ARBA" id="ARBA00023002"/>
    </source>
</evidence>
<accession>A0ABW0V3Y2</accession>
<dbReference type="PRINTS" id="PR00407">
    <property type="entry name" value="EUMOPTERIN"/>
</dbReference>
<keyword evidence="3" id="KW-0479">Metal-binding</keyword>
<feature type="region of interest" description="Disordered" evidence="5">
    <location>
        <begin position="1"/>
        <end position="21"/>
    </location>
</feature>
<keyword evidence="4" id="KW-0560">Oxidoreductase</keyword>
<dbReference type="Proteomes" id="UP001596066">
    <property type="component" value="Unassembled WGS sequence"/>
</dbReference>
<dbReference type="SUPFAM" id="SSF81296">
    <property type="entry name" value="E set domains"/>
    <property type="match status" value="1"/>
</dbReference>
<dbReference type="Gene3D" id="3.90.420.10">
    <property type="entry name" value="Oxidoreductase, molybdopterin-binding domain"/>
    <property type="match status" value="1"/>
</dbReference>
<name>A0ABW0V3Y2_9ACTN</name>
<dbReference type="Pfam" id="PF03404">
    <property type="entry name" value="Mo-co_dimer"/>
    <property type="match status" value="1"/>
</dbReference>
<protein>
    <submittedName>
        <fullName evidence="8">Sulfite oxidase</fullName>
    </submittedName>
</protein>
<evidence type="ECO:0000256" key="1">
    <source>
        <dbReference type="ARBA" id="ARBA00001924"/>
    </source>
</evidence>
<feature type="domain" description="Moybdenum cofactor oxidoreductase dimerisation" evidence="7">
    <location>
        <begin position="290"/>
        <end position="381"/>
    </location>
</feature>
<dbReference type="InterPro" id="IPR036374">
    <property type="entry name" value="OxRdtase_Mopterin-bd_sf"/>
</dbReference>
<dbReference type="Pfam" id="PF00174">
    <property type="entry name" value="Oxidored_molyb"/>
    <property type="match status" value="1"/>
</dbReference>
<dbReference type="InterPro" id="IPR000572">
    <property type="entry name" value="OxRdtase_Mopterin-bd_dom"/>
</dbReference>
<dbReference type="Gene3D" id="2.60.40.650">
    <property type="match status" value="1"/>
</dbReference>
<keyword evidence="9" id="KW-1185">Reference proteome</keyword>
<keyword evidence="2" id="KW-0500">Molybdenum</keyword>
<dbReference type="CDD" id="cd02110">
    <property type="entry name" value="SO_family_Moco_dimer"/>
    <property type="match status" value="1"/>
</dbReference>
<dbReference type="RefSeq" id="WP_346140835.1">
    <property type="nucleotide sequence ID" value="NZ_BAAAUA010000002.1"/>
</dbReference>
<evidence type="ECO:0000313" key="8">
    <source>
        <dbReference type="EMBL" id="MFC5639995.1"/>
    </source>
</evidence>
<comment type="cofactor">
    <cofactor evidence="1">
        <name>Mo-molybdopterin</name>
        <dbReference type="ChEBI" id="CHEBI:71302"/>
    </cofactor>
</comment>
<evidence type="ECO:0000256" key="3">
    <source>
        <dbReference type="ARBA" id="ARBA00022723"/>
    </source>
</evidence>
<evidence type="ECO:0000256" key="2">
    <source>
        <dbReference type="ARBA" id="ARBA00022505"/>
    </source>
</evidence>
<dbReference type="InterPro" id="IPR008335">
    <property type="entry name" value="Mopterin_OxRdtase_euk"/>
</dbReference>
<evidence type="ECO:0000259" key="7">
    <source>
        <dbReference type="Pfam" id="PF03404"/>
    </source>
</evidence>
<dbReference type="InterPro" id="IPR014756">
    <property type="entry name" value="Ig_E-set"/>
</dbReference>
<gene>
    <name evidence="8" type="ORF">ACFPZF_01315</name>
</gene>
<dbReference type="PANTHER" id="PTHR19372">
    <property type="entry name" value="SULFITE REDUCTASE"/>
    <property type="match status" value="1"/>
</dbReference>
<reference evidence="9" key="1">
    <citation type="journal article" date="2019" name="Int. J. Syst. Evol. Microbiol.">
        <title>The Global Catalogue of Microorganisms (GCM) 10K type strain sequencing project: providing services to taxonomists for standard genome sequencing and annotation.</title>
        <authorList>
            <consortium name="The Broad Institute Genomics Platform"/>
            <consortium name="The Broad Institute Genome Sequencing Center for Infectious Disease"/>
            <person name="Wu L."/>
            <person name="Ma J."/>
        </authorList>
    </citation>
    <scope>NUCLEOTIDE SEQUENCE [LARGE SCALE GENOMIC DNA]</scope>
    <source>
        <strain evidence="9">CGMCC 4.1622</strain>
    </source>
</reference>
<dbReference type="SUPFAM" id="SSF56524">
    <property type="entry name" value="Oxidoreductase molybdopterin-binding domain"/>
    <property type="match status" value="1"/>
</dbReference>
<comment type="caution">
    <text evidence="8">The sequence shown here is derived from an EMBL/GenBank/DDBJ whole genome shotgun (WGS) entry which is preliminary data.</text>
</comment>
<evidence type="ECO:0000259" key="6">
    <source>
        <dbReference type="Pfam" id="PF00174"/>
    </source>
</evidence>
<sequence length="390" mass="41741">MDGSTAAPDRSAAGPAAAHGPAEGISLPARIAEPGEAITLDELRLAGRNHALPLEALRHDLTPVGLHYLLVHYDIPDLDPAGFRLTVDGAVERPLTVDLAALRAGPRAAHTVTLECAGNGRALLEPRPLSQPWLDGAVGTARWEGTPLAPLLRAAGLRPGAVEVAFLGADHGIERGVEQDYARALPLAEALRPDTLLADTMNGAPLPPQHGAPLRLIAPGWYGMAQVKWLRRITVLDRPFDGFQNAVAYRLKRGADETGEPVTRIRPRALMTPPGFPDFMSRTRVVDTGEQLLTGRAWSGGAPVARVEVSCDAGATWADAELGEPLDRYAWLPWRHHWTADRPGPHQLRVRATDAAGAVQPADQDWNRQGMANNAVQRVDVLVRSSPGGA</sequence>
<organism evidence="8 9">
    <name type="scientific">Kitasatospora cinereorecta</name>
    <dbReference type="NCBI Taxonomy" id="285560"/>
    <lineage>
        <taxon>Bacteria</taxon>
        <taxon>Bacillati</taxon>
        <taxon>Actinomycetota</taxon>
        <taxon>Actinomycetes</taxon>
        <taxon>Kitasatosporales</taxon>
        <taxon>Streptomycetaceae</taxon>
        <taxon>Kitasatospora</taxon>
    </lineage>
</organism>
<evidence type="ECO:0000256" key="5">
    <source>
        <dbReference type="SAM" id="MobiDB-lite"/>
    </source>
</evidence>
<dbReference type="EMBL" id="JBHSOC010000001">
    <property type="protein sequence ID" value="MFC5639995.1"/>
    <property type="molecule type" value="Genomic_DNA"/>
</dbReference>
<feature type="domain" description="Oxidoreductase molybdopterin-binding" evidence="6">
    <location>
        <begin position="72"/>
        <end position="243"/>
    </location>
</feature>
<dbReference type="PANTHER" id="PTHR19372:SF7">
    <property type="entry name" value="SULFITE OXIDASE, MITOCHONDRIAL"/>
    <property type="match status" value="1"/>
</dbReference>
<evidence type="ECO:0000313" key="9">
    <source>
        <dbReference type="Proteomes" id="UP001596066"/>
    </source>
</evidence>
<dbReference type="InterPro" id="IPR005066">
    <property type="entry name" value="MoCF_OxRdtse_dimer"/>
</dbReference>
<proteinExistence type="predicted"/>